<dbReference type="FunFam" id="2.30.30.140:FF:000018">
    <property type="entry name" value="Serine/threonine-protein kinase 31"/>
    <property type="match status" value="1"/>
</dbReference>
<reference evidence="2 3" key="1">
    <citation type="journal article" date="2024" name="BMC Genomics">
        <title>Genome assembly of redclaw crayfish (Cherax quadricarinatus) provides insights into its immune adaptation and hypoxia tolerance.</title>
        <authorList>
            <person name="Liu Z."/>
            <person name="Zheng J."/>
            <person name="Li H."/>
            <person name="Fang K."/>
            <person name="Wang S."/>
            <person name="He J."/>
            <person name="Zhou D."/>
            <person name="Weng S."/>
            <person name="Chi M."/>
            <person name="Gu Z."/>
            <person name="He J."/>
            <person name="Li F."/>
            <person name="Wang M."/>
        </authorList>
    </citation>
    <scope>NUCLEOTIDE SEQUENCE [LARGE SCALE GENOMIC DNA]</scope>
    <source>
        <strain evidence="2">ZL_2023a</strain>
    </source>
</reference>
<protein>
    <recommendedName>
        <fullName evidence="1">Tudor domain-containing protein</fullName>
    </recommendedName>
</protein>
<name>A0AAW0WCI0_CHEQU</name>
<feature type="domain" description="Tudor" evidence="1">
    <location>
        <begin position="264"/>
        <end position="321"/>
    </location>
</feature>
<dbReference type="AlphaFoldDB" id="A0AAW0WCI0"/>
<accession>A0AAW0WCI0</accession>
<comment type="caution">
    <text evidence="2">The sequence shown here is derived from an EMBL/GenBank/DDBJ whole genome shotgun (WGS) entry which is preliminary data.</text>
</comment>
<dbReference type="Pfam" id="PF00567">
    <property type="entry name" value="TUDOR"/>
    <property type="match status" value="2"/>
</dbReference>
<dbReference type="PROSITE" id="PS50304">
    <property type="entry name" value="TUDOR"/>
    <property type="match status" value="2"/>
</dbReference>
<dbReference type="GO" id="GO:0005737">
    <property type="term" value="C:cytoplasm"/>
    <property type="evidence" value="ECO:0007669"/>
    <property type="project" value="UniProtKB-ARBA"/>
</dbReference>
<dbReference type="InterPro" id="IPR002999">
    <property type="entry name" value="Tudor"/>
</dbReference>
<dbReference type="SUPFAM" id="SSF63748">
    <property type="entry name" value="Tudor/PWWP/MBT"/>
    <property type="match status" value="2"/>
</dbReference>
<dbReference type="Gene3D" id="2.40.50.90">
    <property type="match status" value="2"/>
</dbReference>
<dbReference type="EMBL" id="JARKIK010000066">
    <property type="protein sequence ID" value="KAK8729793.1"/>
    <property type="molecule type" value="Genomic_DNA"/>
</dbReference>
<evidence type="ECO:0000313" key="2">
    <source>
        <dbReference type="EMBL" id="KAK8729793.1"/>
    </source>
</evidence>
<dbReference type="Gene3D" id="2.30.30.140">
    <property type="match status" value="2"/>
</dbReference>
<dbReference type="SMART" id="SM00333">
    <property type="entry name" value="TUDOR"/>
    <property type="match status" value="2"/>
</dbReference>
<dbReference type="PANTHER" id="PTHR16442:SF1">
    <property type="entry name" value="RING FINGER PROTEIN 17"/>
    <property type="match status" value="1"/>
</dbReference>
<dbReference type="InterPro" id="IPR035437">
    <property type="entry name" value="SNase_OB-fold_sf"/>
</dbReference>
<proteinExistence type="predicted"/>
<dbReference type="PANTHER" id="PTHR16442">
    <property type="entry name" value="RING FINGER PROTEIN 17"/>
    <property type="match status" value="1"/>
</dbReference>
<sequence length="408" mass="45475">KRTLELIRESQTMQFEGSIPTDDDLCWAPGDPVIAQFHLDKKWYRATVNKLNENGEVEVHFVDYGNTENVTLQELRTNIIYPHLPIQCYKCALHNLFPISEDGQWQEKTLKFLHKSVVEKVCLVTVMEEPCLGGVLKINLELVDVGIDVASLLADKLKICWRVIPCTTIDEQSSVDVVIESDSSLGTVCSLAALPTVPLPSSPSAMFCVEVTAIRDPAHVYIVPVVYHTIPQDYLLALSSYYSEYDSFLKYVNTNITEFPVISNLEIGEIYLGKFITGHWYRIQVQKLNATTAIVLYVDFGNLETIPKNNIRSCPAHGKSIASRAVGVKLYEVMSPQGPEAGWSEAAMEGMIACLMGPNTNKFFASIMEPGNPPQVQIFNMEASGTCTLAYLELVEKGIISLTQTRKE</sequence>
<organism evidence="2 3">
    <name type="scientific">Cherax quadricarinatus</name>
    <name type="common">Australian red claw crayfish</name>
    <dbReference type="NCBI Taxonomy" id="27406"/>
    <lineage>
        <taxon>Eukaryota</taxon>
        <taxon>Metazoa</taxon>
        <taxon>Ecdysozoa</taxon>
        <taxon>Arthropoda</taxon>
        <taxon>Crustacea</taxon>
        <taxon>Multicrustacea</taxon>
        <taxon>Malacostraca</taxon>
        <taxon>Eumalacostraca</taxon>
        <taxon>Eucarida</taxon>
        <taxon>Decapoda</taxon>
        <taxon>Pleocyemata</taxon>
        <taxon>Astacidea</taxon>
        <taxon>Parastacoidea</taxon>
        <taxon>Parastacidae</taxon>
        <taxon>Cherax</taxon>
    </lineage>
</organism>
<evidence type="ECO:0000313" key="3">
    <source>
        <dbReference type="Proteomes" id="UP001445076"/>
    </source>
</evidence>
<feature type="non-terminal residue" evidence="2">
    <location>
        <position position="1"/>
    </location>
</feature>
<keyword evidence="3" id="KW-1185">Reference proteome</keyword>
<dbReference type="Proteomes" id="UP001445076">
    <property type="component" value="Unassembled WGS sequence"/>
</dbReference>
<dbReference type="CDD" id="cd20379">
    <property type="entry name" value="Tudor_dTUD-like"/>
    <property type="match status" value="1"/>
</dbReference>
<evidence type="ECO:0000259" key="1">
    <source>
        <dbReference type="PROSITE" id="PS50304"/>
    </source>
</evidence>
<gene>
    <name evidence="2" type="ORF">OTU49_008324</name>
</gene>
<feature type="domain" description="Tudor" evidence="1">
    <location>
        <begin position="26"/>
        <end position="85"/>
    </location>
</feature>